<evidence type="ECO:0000313" key="1">
    <source>
        <dbReference type="EMBL" id="CAH9133766.1"/>
    </source>
</evidence>
<sequence length="194" mass="22292">MERHISKKRGRKEEALPMIVSVNNNNNTKRLEFTSSQSSDDNNNELLLDVEVGVFDFPWIKEGTTSTRGYYDYNDNYDGVNERRAEFDDLFGRNYINDNDDITNNDVTNSLAATSTCGGLLEFRNDHDLFFTDHPHFSNHSSMRTSTTYLRPDGNHGEELRSNLDDNDYKQNVDELEGTWTSLLAHPLENIVSL</sequence>
<comment type="caution">
    <text evidence="1">The sequence shown here is derived from an EMBL/GenBank/DDBJ whole genome shotgun (WGS) entry which is preliminary data.</text>
</comment>
<keyword evidence="2" id="KW-1185">Reference proteome</keyword>
<proteinExistence type="predicted"/>
<accession>A0AAV0FEC3</accession>
<gene>
    <name evidence="1" type="ORF">CEPIT_LOCUS33198</name>
</gene>
<dbReference type="AlphaFoldDB" id="A0AAV0FEC3"/>
<name>A0AAV0FEC3_9ASTE</name>
<evidence type="ECO:0000313" key="2">
    <source>
        <dbReference type="Proteomes" id="UP001152523"/>
    </source>
</evidence>
<dbReference type="EMBL" id="CAMAPF010000978">
    <property type="protein sequence ID" value="CAH9133766.1"/>
    <property type="molecule type" value="Genomic_DNA"/>
</dbReference>
<dbReference type="Proteomes" id="UP001152523">
    <property type="component" value="Unassembled WGS sequence"/>
</dbReference>
<reference evidence="1" key="1">
    <citation type="submission" date="2022-07" db="EMBL/GenBank/DDBJ databases">
        <authorList>
            <person name="Macas J."/>
            <person name="Novak P."/>
            <person name="Neumann P."/>
        </authorList>
    </citation>
    <scope>NUCLEOTIDE SEQUENCE</scope>
</reference>
<protein>
    <submittedName>
        <fullName evidence="1">Uncharacterized protein</fullName>
    </submittedName>
</protein>
<organism evidence="1 2">
    <name type="scientific">Cuscuta epithymum</name>
    <dbReference type="NCBI Taxonomy" id="186058"/>
    <lineage>
        <taxon>Eukaryota</taxon>
        <taxon>Viridiplantae</taxon>
        <taxon>Streptophyta</taxon>
        <taxon>Embryophyta</taxon>
        <taxon>Tracheophyta</taxon>
        <taxon>Spermatophyta</taxon>
        <taxon>Magnoliopsida</taxon>
        <taxon>eudicotyledons</taxon>
        <taxon>Gunneridae</taxon>
        <taxon>Pentapetalae</taxon>
        <taxon>asterids</taxon>
        <taxon>lamiids</taxon>
        <taxon>Solanales</taxon>
        <taxon>Convolvulaceae</taxon>
        <taxon>Cuscuteae</taxon>
        <taxon>Cuscuta</taxon>
        <taxon>Cuscuta subgen. Cuscuta</taxon>
    </lineage>
</organism>